<dbReference type="STRING" id="435.A0U92_03535"/>
<dbReference type="KEGG" id="aace:A0U92_03535"/>
<dbReference type="EMBL" id="CP014692">
    <property type="protein sequence ID" value="AQS83993.1"/>
    <property type="molecule type" value="Genomic_DNA"/>
</dbReference>
<keyword evidence="2" id="KW-1185">Reference proteome</keyword>
<sequence>MALRARRFGEKPRKHPYSISPRALDHEALEKSSKIKPNLAMQVRVSSGMTQIDASLMKAVRGFWYV</sequence>
<dbReference type="Proteomes" id="UP000188937">
    <property type="component" value="Chromosome"/>
</dbReference>
<dbReference type="RefSeq" id="WP_077812029.1">
    <property type="nucleotide sequence ID" value="NZ_CP014692.1"/>
</dbReference>
<name>A0A1U9KDV9_ACEAC</name>
<gene>
    <name evidence="1" type="ORF">A0U92_03535</name>
</gene>
<organism evidence="1 2">
    <name type="scientific">Acetobacter aceti</name>
    <dbReference type="NCBI Taxonomy" id="435"/>
    <lineage>
        <taxon>Bacteria</taxon>
        <taxon>Pseudomonadati</taxon>
        <taxon>Pseudomonadota</taxon>
        <taxon>Alphaproteobacteria</taxon>
        <taxon>Acetobacterales</taxon>
        <taxon>Acetobacteraceae</taxon>
        <taxon>Acetobacter</taxon>
        <taxon>Acetobacter subgen. Acetobacter</taxon>
    </lineage>
</organism>
<dbReference type="AlphaFoldDB" id="A0A1U9KDV9"/>
<evidence type="ECO:0000313" key="2">
    <source>
        <dbReference type="Proteomes" id="UP000188937"/>
    </source>
</evidence>
<proteinExistence type="predicted"/>
<reference evidence="1 2" key="1">
    <citation type="submission" date="2016-03" db="EMBL/GenBank/DDBJ databases">
        <title>Acetic acid bacteria sequencing.</title>
        <authorList>
            <person name="Brandt J."/>
            <person name="Jakob F."/>
            <person name="Vogel R.F."/>
        </authorList>
    </citation>
    <scope>NUCLEOTIDE SEQUENCE [LARGE SCALE GENOMIC DNA]</scope>
    <source>
        <strain evidence="1 2">TMW2.1153</strain>
    </source>
</reference>
<accession>A0A1U9KDV9</accession>
<evidence type="ECO:0000313" key="1">
    <source>
        <dbReference type="EMBL" id="AQS83993.1"/>
    </source>
</evidence>
<protein>
    <submittedName>
        <fullName evidence="1">Uncharacterized protein</fullName>
    </submittedName>
</protein>